<reference evidence="1" key="1">
    <citation type="submission" date="2023-07" db="EMBL/GenBank/DDBJ databases">
        <title>Black Yeasts Isolated from many extreme environments.</title>
        <authorList>
            <person name="Coleine C."/>
            <person name="Stajich J.E."/>
            <person name="Selbmann L."/>
        </authorList>
    </citation>
    <scope>NUCLEOTIDE SEQUENCE</scope>
    <source>
        <strain evidence="1">CCFEE 5714</strain>
    </source>
</reference>
<dbReference type="EMBL" id="JAUTXU010000005">
    <property type="protein sequence ID" value="KAK3724543.1"/>
    <property type="molecule type" value="Genomic_DNA"/>
</dbReference>
<protein>
    <submittedName>
        <fullName evidence="1">Vacuolar inheritance and morphology protein</fullName>
    </submittedName>
</protein>
<evidence type="ECO:0000313" key="1">
    <source>
        <dbReference type="EMBL" id="KAK3724543.1"/>
    </source>
</evidence>
<comment type="caution">
    <text evidence="1">The sequence shown here is derived from an EMBL/GenBank/DDBJ whole genome shotgun (WGS) entry which is preliminary data.</text>
</comment>
<sequence length="966" mass="104945">MANNNRDPESTNDQAETSTLGNTTANTSASRRSSQSEARKPSTTTVASPLSGQKQTLSNLVPLATASAGTSPRTSRNASPTRKDSRSQPLSNLIPTQPSAAAIQRALSAANFPQLPGGGSGDTTPRWPTSPRIKSPPPSGANSRRNSSTAQQKKPEVGAAAPSINVQSATPQTSTPPPPPKQGIDETSKLQTPSKGPSRGPSGKSTLETVQEISHDDVKEPSSAAVKAAADLKPLTKIAEETSKANKQESHGGEGENYSNHAESGSESAGAKIDKKRDLSSSTQRPKTAQAKSYASLASTKSRQPEGKQNMTVETETVPSIPQSAMNTGDRSAGIRNDNSGSIRLKASNETIRPKKERKKATQKARSITQGTGTYLPVKSPLLTSQAHFDNTTLHDAGAESSHSSSTAREVSNSEPGSPPPRRNFSYSQHFKNSLSLQQSSSLLRKISNRYLRKASSKADIFENRVANAMDEANSSDSDETFVYESNPPEAQRRRHHSRTPSVTSSHSMAEGQRSAGMRSFGDVMDERRVAGKRSMKFSNNAFNDIDSPESKDGSVRSHQPRHFGRFGRGGSHASMFDQDSPFTQASKLRSNQLSLRQSRPNSPKSPYNAQQQRSSGLFGKKQEPSSFDFDAEGGDDERTPLMGTVRTPRGARLPRRITNTSNHSIDEYYGVRRQPRCGRFGGCLLGFIVFAAVILSAVAFLVMSNRPMYEVKVQEIQNVLASEQELMLDLLVGAVNPNALGITVTDMDVRIFAKSKHVGTSAFWREHAHAPLTTSVSVPTRKRRRLDSPQSQSPTSEDVGSWQDLSHHWRSLTGGVDEGTDPDDDLEGDAQTMLLGRIFHFDQSLSFEGSPLKRHSHSSTGEISLEKPGNKTETGGSARWENVLQYPFELIIRGTLKYQLPISSRTESAAVGASILVHPEDGVDESGNMRVHPVDHSEDWQWIERDEVKEGATAVRFMELDEEYP</sequence>
<name>A0ACC3NY90_9PEZI</name>
<proteinExistence type="predicted"/>
<gene>
    <name evidence="1" type="primary">VAC7_1</name>
    <name evidence="1" type="ORF">LTR37_001167</name>
</gene>
<dbReference type="Proteomes" id="UP001281147">
    <property type="component" value="Unassembled WGS sequence"/>
</dbReference>
<accession>A0ACC3NY90</accession>
<evidence type="ECO:0000313" key="2">
    <source>
        <dbReference type="Proteomes" id="UP001281147"/>
    </source>
</evidence>
<organism evidence="1 2">
    <name type="scientific">Vermiconidia calcicola</name>
    <dbReference type="NCBI Taxonomy" id="1690605"/>
    <lineage>
        <taxon>Eukaryota</taxon>
        <taxon>Fungi</taxon>
        <taxon>Dikarya</taxon>
        <taxon>Ascomycota</taxon>
        <taxon>Pezizomycotina</taxon>
        <taxon>Dothideomycetes</taxon>
        <taxon>Dothideomycetidae</taxon>
        <taxon>Mycosphaerellales</taxon>
        <taxon>Extremaceae</taxon>
        <taxon>Vermiconidia</taxon>
    </lineage>
</organism>
<keyword evidence="2" id="KW-1185">Reference proteome</keyword>